<dbReference type="PROSITE" id="PS50157">
    <property type="entry name" value="ZINC_FINGER_C2H2_2"/>
    <property type="match status" value="3"/>
</dbReference>
<evidence type="ECO:0000256" key="1">
    <source>
        <dbReference type="ARBA" id="ARBA00004123"/>
    </source>
</evidence>
<feature type="compositionally biased region" description="Low complexity" evidence="8">
    <location>
        <begin position="476"/>
        <end position="488"/>
    </location>
</feature>
<sequence>DDVQHWVSSCEVCQRRKVPHQHQRAPLQINTVPSAPWEMVQVDIKGPLPETEAGLRYIICFTDVFSKWVEATARSPYAVLHGCDPRIPAELSLPAGGERRLVTDTLADARTGLQLVRQRLQSTQRSRKQQYDKRQHFTPIQVGQLVMLSNPAVLKGQSKALRRRWLGPYRVLERLAPSPTGSQNPPAGRRSTVVHHDRLKLFVRRRPQPASWQSAPTPPAAEAGRPPSPAVDPRLTWTDLLDEPTALAKMKMIQALDDGQAESSQPLSSQWEVSRDCIEKKLSTELHRVGGGTPLAQPMASRTATDIKAHFEDQSELMYNTTDFGRYHQSLGSAAAAQTRLRLGGSGGSGGTGLHNCHVPGCGKVYNKTSHLKAHLRWHTGERPFVCSLAHCGRRFTRSDELQRHVRTHTGEKRFVCPVCGKRFMRSDHLAKHSKTHTEGSQSAPIAVDDGNGGDSSKTPIEPIACQVALQSRPMQLQQQQQWRHQQQPAKTVKKKRKTTHYNET</sequence>
<dbReference type="InterPro" id="IPR036236">
    <property type="entry name" value="Znf_C2H2_sf"/>
</dbReference>
<dbReference type="WBParaSite" id="maker-uti_cns_0015450-snap-gene-0.2-mRNA-1">
    <property type="protein sequence ID" value="maker-uti_cns_0015450-snap-gene-0.2-mRNA-1"/>
    <property type="gene ID" value="maker-uti_cns_0015450-snap-gene-0.2"/>
</dbReference>
<dbReference type="InterPro" id="IPR036397">
    <property type="entry name" value="RNaseH_sf"/>
</dbReference>
<evidence type="ECO:0000256" key="6">
    <source>
        <dbReference type="ARBA" id="ARBA00023242"/>
    </source>
</evidence>
<evidence type="ECO:0000313" key="11">
    <source>
        <dbReference type="WBParaSite" id="maker-uti_cns_0015450-snap-gene-0.2-mRNA-1"/>
    </source>
</evidence>
<dbReference type="PANTHER" id="PTHR23235">
    <property type="entry name" value="KRUEPPEL-LIKE TRANSCRIPTION FACTOR"/>
    <property type="match status" value="1"/>
</dbReference>
<dbReference type="GO" id="GO:0005634">
    <property type="term" value="C:nucleus"/>
    <property type="evidence" value="ECO:0007669"/>
    <property type="project" value="UniProtKB-SubCell"/>
</dbReference>
<dbReference type="SUPFAM" id="SSF53098">
    <property type="entry name" value="Ribonuclease H-like"/>
    <property type="match status" value="1"/>
</dbReference>
<evidence type="ECO:0000256" key="3">
    <source>
        <dbReference type="ARBA" id="ARBA00022737"/>
    </source>
</evidence>
<dbReference type="PANTHER" id="PTHR23235:SF120">
    <property type="entry name" value="KRUPPEL-LIKE FACTOR 15"/>
    <property type="match status" value="1"/>
</dbReference>
<feature type="compositionally biased region" description="Basic residues" evidence="8">
    <location>
        <begin position="492"/>
        <end position="505"/>
    </location>
</feature>
<proteinExistence type="predicted"/>
<reference evidence="11" key="1">
    <citation type="submission" date="2016-11" db="UniProtKB">
        <authorList>
            <consortium name="WormBaseParasite"/>
        </authorList>
    </citation>
    <scope>IDENTIFICATION</scope>
</reference>
<keyword evidence="6" id="KW-0539">Nucleus</keyword>
<dbReference type="Gene3D" id="3.30.420.10">
    <property type="entry name" value="Ribonuclease H-like superfamily/Ribonuclease H"/>
    <property type="match status" value="1"/>
</dbReference>
<dbReference type="Pfam" id="PF00096">
    <property type="entry name" value="zf-C2H2"/>
    <property type="match status" value="3"/>
</dbReference>
<dbReference type="GO" id="GO:0000978">
    <property type="term" value="F:RNA polymerase II cis-regulatory region sequence-specific DNA binding"/>
    <property type="evidence" value="ECO:0007669"/>
    <property type="project" value="TreeGrafter"/>
</dbReference>
<feature type="domain" description="C2H2-type" evidence="9">
    <location>
        <begin position="415"/>
        <end position="442"/>
    </location>
</feature>
<dbReference type="Gene3D" id="3.30.160.60">
    <property type="entry name" value="Classic Zinc Finger"/>
    <property type="match status" value="3"/>
</dbReference>
<feature type="domain" description="C2H2-type" evidence="9">
    <location>
        <begin position="385"/>
        <end position="414"/>
    </location>
</feature>
<evidence type="ECO:0000259" key="9">
    <source>
        <dbReference type="PROSITE" id="PS50157"/>
    </source>
</evidence>
<evidence type="ECO:0000256" key="2">
    <source>
        <dbReference type="ARBA" id="ARBA00022723"/>
    </source>
</evidence>
<dbReference type="AlphaFoldDB" id="A0A1I8IQE0"/>
<evidence type="ECO:0000313" key="10">
    <source>
        <dbReference type="Proteomes" id="UP000095280"/>
    </source>
</evidence>
<evidence type="ECO:0000256" key="4">
    <source>
        <dbReference type="ARBA" id="ARBA00022771"/>
    </source>
</evidence>
<keyword evidence="2" id="KW-0479">Metal-binding</keyword>
<name>A0A1I8IQE0_9PLAT</name>
<dbReference type="FunFam" id="3.30.160.60:FF:000018">
    <property type="entry name" value="Krueppel-like factor 15"/>
    <property type="match status" value="1"/>
</dbReference>
<feature type="region of interest" description="Disordered" evidence="8">
    <location>
        <begin position="431"/>
        <end position="505"/>
    </location>
</feature>
<accession>A0A1I8IQE0</accession>
<dbReference type="SUPFAM" id="SSF57667">
    <property type="entry name" value="beta-beta-alpha zinc fingers"/>
    <property type="match status" value="2"/>
</dbReference>
<evidence type="ECO:0000256" key="8">
    <source>
        <dbReference type="SAM" id="MobiDB-lite"/>
    </source>
</evidence>
<dbReference type="PROSITE" id="PS00028">
    <property type="entry name" value="ZINC_FINGER_C2H2_1"/>
    <property type="match status" value="3"/>
</dbReference>
<feature type="domain" description="C2H2-type" evidence="9">
    <location>
        <begin position="355"/>
        <end position="384"/>
    </location>
</feature>
<evidence type="ECO:0000256" key="5">
    <source>
        <dbReference type="ARBA" id="ARBA00022833"/>
    </source>
</evidence>
<dbReference type="Proteomes" id="UP000095280">
    <property type="component" value="Unplaced"/>
</dbReference>
<keyword evidence="4 7" id="KW-0863">Zinc-finger</keyword>
<evidence type="ECO:0000256" key="7">
    <source>
        <dbReference type="PROSITE-ProRule" id="PRU00042"/>
    </source>
</evidence>
<organism evidence="10 11">
    <name type="scientific">Macrostomum lignano</name>
    <dbReference type="NCBI Taxonomy" id="282301"/>
    <lineage>
        <taxon>Eukaryota</taxon>
        <taxon>Metazoa</taxon>
        <taxon>Spiralia</taxon>
        <taxon>Lophotrochozoa</taxon>
        <taxon>Platyhelminthes</taxon>
        <taxon>Rhabditophora</taxon>
        <taxon>Macrostomorpha</taxon>
        <taxon>Macrostomida</taxon>
        <taxon>Macrostomidae</taxon>
        <taxon>Macrostomum</taxon>
    </lineage>
</organism>
<dbReference type="InterPro" id="IPR013087">
    <property type="entry name" value="Znf_C2H2_type"/>
</dbReference>
<dbReference type="FunFam" id="3.30.160.60:FF:000026">
    <property type="entry name" value="Transcription factor Sp3"/>
    <property type="match status" value="1"/>
</dbReference>
<dbReference type="InterPro" id="IPR012337">
    <property type="entry name" value="RNaseH-like_sf"/>
</dbReference>
<feature type="region of interest" description="Disordered" evidence="8">
    <location>
        <begin position="205"/>
        <end position="232"/>
    </location>
</feature>
<keyword evidence="10" id="KW-1185">Reference proteome</keyword>
<dbReference type="GO" id="GO:0008270">
    <property type="term" value="F:zinc ion binding"/>
    <property type="evidence" value="ECO:0007669"/>
    <property type="project" value="UniProtKB-KW"/>
</dbReference>
<protein>
    <submittedName>
        <fullName evidence="11">Transcription factor Sp9</fullName>
    </submittedName>
</protein>
<dbReference type="GO" id="GO:0000981">
    <property type="term" value="F:DNA-binding transcription factor activity, RNA polymerase II-specific"/>
    <property type="evidence" value="ECO:0007669"/>
    <property type="project" value="TreeGrafter"/>
</dbReference>
<keyword evidence="3" id="KW-0677">Repeat</keyword>
<keyword evidence="5" id="KW-0862">Zinc</keyword>
<comment type="subcellular location">
    <subcellularLocation>
        <location evidence="1">Nucleus</location>
    </subcellularLocation>
</comment>
<dbReference type="SMART" id="SM00355">
    <property type="entry name" value="ZnF_C2H2"/>
    <property type="match status" value="3"/>
</dbReference>